<dbReference type="PROSITE" id="PS00022">
    <property type="entry name" value="EGF_1"/>
    <property type="match status" value="1"/>
</dbReference>
<comment type="subcellular location">
    <subcellularLocation>
        <location evidence="1">Cell membrane</location>
        <topology evidence="1">Single-pass type I membrane protein</topology>
    </subcellularLocation>
</comment>
<evidence type="ECO:0000256" key="22">
    <source>
        <dbReference type="ARBA" id="ARBA00045695"/>
    </source>
</evidence>
<dbReference type="CDD" id="cd00033">
    <property type="entry name" value="CCP"/>
    <property type="match status" value="5"/>
</dbReference>
<feature type="disulfide bond" evidence="24">
    <location>
        <begin position="219"/>
        <end position="246"/>
    </location>
</feature>
<keyword evidence="14 25" id="KW-0472">Membrane</keyword>
<evidence type="ECO:0000256" key="17">
    <source>
        <dbReference type="ARBA" id="ARBA00038738"/>
    </source>
</evidence>
<dbReference type="PRINTS" id="PR00343">
    <property type="entry name" value="SELECTIN"/>
</dbReference>
<dbReference type="CDD" id="cd00054">
    <property type="entry name" value="EGF_CA"/>
    <property type="match status" value="1"/>
</dbReference>
<dbReference type="Gene3D" id="3.10.100.10">
    <property type="entry name" value="Mannose-Binding Protein A, subunit A"/>
    <property type="match status" value="1"/>
</dbReference>
<dbReference type="InterPro" id="IPR001304">
    <property type="entry name" value="C-type_lectin-like"/>
</dbReference>
<dbReference type="PANTHER" id="PTHR19325">
    <property type="entry name" value="COMPLEMENT COMPONENT-RELATED SUSHI DOMAIN-CONTAINING"/>
    <property type="match status" value="1"/>
</dbReference>
<dbReference type="InterPro" id="IPR035976">
    <property type="entry name" value="Sushi/SCR/CCP_sf"/>
</dbReference>
<dbReference type="InterPro" id="IPR016187">
    <property type="entry name" value="CTDL_fold"/>
</dbReference>
<evidence type="ECO:0000256" key="24">
    <source>
        <dbReference type="PROSITE-ProRule" id="PRU00302"/>
    </source>
</evidence>
<keyword evidence="9" id="KW-0430">Lectin</keyword>
<comment type="function">
    <text evidence="22">Cell-surface glycoprotein having a role in immunoadhesion. Mediates in the adhesion of blood neutrophils in cytokine-activated endothelium through interaction with SELPLG/PSGL1. May have a role in capillary morphogenesis.</text>
</comment>
<evidence type="ECO:0000256" key="12">
    <source>
        <dbReference type="ARBA" id="ARBA00022889"/>
    </source>
</evidence>
<dbReference type="Gene3D" id="2.10.25.10">
    <property type="entry name" value="Laminin"/>
    <property type="match status" value="1"/>
</dbReference>
<dbReference type="PROSITE" id="PS50041">
    <property type="entry name" value="C_TYPE_LECTIN_2"/>
    <property type="match status" value="1"/>
</dbReference>
<keyword evidence="13 25" id="KW-1133">Transmembrane helix</keyword>
<dbReference type="GO" id="GO:0046872">
    <property type="term" value="F:metal ion binding"/>
    <property type="evidence" value="ECO:0007669"/>
    <property type="project" value="UniProtKB-KW"/>
</dbReference>
<evidence type="ECO:0000256" key="9">
    <source>
        <dbReference type="ARBA" id="ARBA00022734"/>
    </source>
</evidence>
<dbReference type="Pfam" id="PF00059">
    <property type="entry name" value="Lectin_C"/>
    <property type="match status" value="1"/>
</dbReference>
<evidence type="ECO:0000256" key="19">
    <source>
        <dbReference type="ARBA" id="ARBA00041401"/>
    </source>
</evidence>
<keyword evidence="3" id="KW-1003">Cell membrane</keyword>
<feature type="domain" description="Sushi" evidence="28">
    <location>
        <begin position="311"/>
        <end position="372"/>
    </location>
</feature>
<keyword evidence="12" id="KW-0130">Cell adhesion</keyword>
<evidence type="ECO:0000256" key="7">
    <source>
        <dbReference type="ARBA" id="ARBA00022723"/>
    </source>
</evidence>
<evidence type="ECO:0000256" key="20">
    <source>
        <dbReference type="ARBA" id="ARBA00042113"/>
    </source>
</evidence>
<evidence type="ECO:0000256" key="2">
    <source>
        <dbReference type="ARBA" id="ARBA00007360"/>
    </source>
</evidence>
<feature type="disulfide bond" evidence="24">
    <location>
        <begin position="463"/>
        <end position="490"/>
    </location>
</feature>
<evidence type="ECO:0000313" key="29">
    <source>
        <dbReference type="EMBL" id="KAK2863790.1"/>
    </source>
</evidence>
<evidence type="ECO:0000256" key="4">
    <source>
        <dbReference type="ARBA" id="ARBA00022536"/>
    </source>
</evidence>
<dbReference type="Pfam" id="PF00008">
    <property type="entry name" value="EGF"/>
    <property type="match status" value="1"/>
</dbReference>
<evidence type="ECO:0000256" key="13">
    <source>
        <dbReference type="ARBA" id="ARBA00022989"/>
    </source>
</evidence>
<dbReference type="PANTHER" id="PTHR19325:SF493">
    <property type="entry name" value="E-SELECTIN"/>
    <property type="match status" value="1"/>
</dbReference>
<keyword evidence="30" id="KW-1185">Reference proteome</keyword>
<evidence type="ECO:0000256" key="25">
    <source>
        <dbReference type="SAM" id="Phobius"/>
    </source>
</evidence>
<feature type="disulfide bond" evidence="24">
    <location>
        <begin position="406"/>
        <end position="433"/>
    </location>
</feature>
<proteinExistence type="inferred from homology"/>
<dbReference type="AlphaFoldDB" id="A0AA88T8V1"/>
<keyword evidence="11" id="KW-0106">Calcium</keyword>
<accession>A0AA88T8V1</accession>
<reference evidence="29" key="1">
    <citation type="submission" date="2023-08" db="EMBL/GenBank/DDBJ databases">
        <title>Pelteobagrus vachellii genome.</title>
        <authorList>
            <person name="Liu H."/>
        </authorList>
    </citation>
    <scope>NUCLEOTIDE SEQUENCE</scope>
    <source>
        <strain evidence="29">PRFRI_2022a</strain>
        <tissue evidence="29">Muscle</tissue>
    </source>
</reference>
<evidence type="ECO:0000259" key="26">
    <source>
        <dbReference type="PROSITE" id="PS50026"/>
    </source>
</evidence>
<dbReference type="SUPFAM" id="SSF56436">
    <property type="entry name" value="C-type lectin-like"/>
    <property type="match status" value="1"/>
</dbReference>
<dbReference type="PROSITE" id="PS01186">
    <property type="entry name" value="EGF_2"/>
    <property type="match status" value="1"/>
</dbReference>
<feature type="domain" description="Sushi" evidence="28">
    <location>
        <begin position="249"/>
        <end position="310"/>
    </location>
</feature>
<evidence type="ECO:0000256" key="18">
    <source>
        <dbReference type="ARBA" id="ARBA00040812"/>
    </source>
</evidence>
<evidence type="ECO:0000256" key="15">
    <source>
        <dbReference type="ARBA" id="ARBA00023157"/>
    </source>
</evidence>
<dbReference type="SUPFAM" id="SSF57196">
    <property type="entry name" value="EGF/Laminin"/>
    <property type="match status" value="1"/>
</dbReference>
<comment type="subunit">
    <text evidence="17">Interacts with SELPLG/PSGL1 and PODXL2 through the sialyl Lewis X epitope. SELPLG sulfation appears not to be required for this interaction.</text>
</comment>
<name>A0AA88T8V1_TACVA</name>
<keyword evidence="15 23" id="KW-1015">Disulfide bond</keyword>
<dbReference type="InterPro" id="IPR018378">
    <property type="entry name" value="C-type_lectin_CS"/>
</dbReference>
<dbReference type="Proteomes" id="UP001187315">
    <property type="component" value="Unassembled WGS sequence"/>
</dbReference>
<keyword evidence="7" id="KW-0479">Metal-binding</keyword>
<dbReference type="GO" id="GO:0005886">
    <property type="term" value="C:plasma membrane"/>
    <property type="evidence" value="ECO:0007669"/>
    <property type="project" value="UniProtKB-SubCell"/>
</dbReference>
<dbReference type="InterPro" id="IPR016186">
    <property type="entry name" value="C-type_lectin-like/link_sf"/>
</dbReference>
<dbReference type="InterPro" id="IPR050350">
    <property type="entry name" value="Compl-Cell_Adhes-Reg"/>
</dbReference>
<evidence type="ECO:0000256" key="6">
    <source>
        <dbReference type="ARBA" id="ARBA00022692"/>
    </source>
</evidence>
<dbReference type="InterPro" id="IPR000742">
    <property type="entry name" value="EGF"/>
</dbReference>
<sequence>MAGGLVLLVSLYAQTHLLLSISLTSVFVMSWTYTYSSEVMTWTEAKAWCENRSSWMMVIPNEEHNNYLKDNLPQKPKIYYWIGLRKTQDIWTWQGTAQMLENGGSWANNEPNNKKQDEDCVEIYINNGTQNGKWNDEKCSKKKRALCYGASCSEKSCSRNAECVEEINNYTCKCNPGFTGPMCMDAVTCNPPVSPQKGNLTCINPVGNFSYRSSCAVSCEEGYTLRGQNTLTCLKTGNWSAETPSCEVIRCNALGSVHRGSMHCTDLLEKFAYGSICQFECDVGFLLMGSNHTHCGSEGKWTHNPPVCQAVTCDQIVTPTNSHMTCTDPLGNFSYRSSCAVSCEEGYTLRGQNTLTCLKTGNWSAETPSCEVVQCPPIATVLTNGRINCNHPLNSNSYNSTCVFMCEEGFELRGSYTTLCDHTGQWTHDTPNCTGMLCKALTVPDGGIVNCYRGNSTICTVQCPSAYLLIGAHEYTCRPDGSWSQFQPLCASYKHMLMASSGCAVLSTICCCMFCCSYCRKRKKSVKQNDQEVMTPVYDADNAPLEEPLSSV</sequence>
<feature type="domain" description="Sushi" evidence="28">
    <location>
        <begin position="436"/>
        <end position="492"/>
    </location>
</feature>
<dbReference type="SMART" id="SM00034">
    <property type="entry name" value="CLECT"/>
    <property type="match status" value="1"/>
</dbReference>
<feature type="domain" description="Sushi" evidence="28">
    <location>
        <begin position="373"/>
        <end position="435"/>
    </location>
</feature>
<dbReference type="PROSITE" id="PS50026">
    <property type="entry name" value="EGF_3"/>
    <property type="match status" value="1"/>
</dbReference>
<dbReference type="PROSITE" id="PS50923">
    <property type="entry name" value="SUSHI"/>
    <property type="match status" value="5"/>
</dbReference>
<dbReference type="InterPro" id="IPR002396">
    <property type="entry name" value="Selectin_superfamily"/>
</dbReference>
<dbReference type="SMART" id="SM00181">
    <property type="entry name" value="EGF"/>
    <property type="match status" value="1"/>
</dbReference>
<evidence type="ECO:0000256" key="21">
    <source>
        <dbReference type="ARBA" id="ARBA00043124"/>
    </source>
</evidence>
<dbReference type="Pfam" id="PF00084">
    <property type="entry name" value="Sushi"/>
    <property type="match status" value="4"/>
</dbReference>
<keyword evidence="5 24" id="KW-0768">Sushi</keyword>
<evidence type="ECO:0000256" key="11">
    <source>
        <dbReference type="ARBA" id="ARBA00022837"/>
    </source>
</evidence>
<feature type="disulfide bond" evidence="24">
    <location>
        <begin position="281"/>
        <end position="308"/>
    </location>
</feature>
<feature type="transmembrane region" description="Helical" evidence="25">
    <location>
        <begin position="496"/>
        <end position="519"/>
    </location>
</feature>
<evidence type="ECO:0000256" key="8">
    <source>
        <dbReference type="ARBA" id="ARBA00022729"/>
    </source>
</evidence>
<feature type="disulfide bond" evidence="24">
    <location>
        <begin position="343"/>
        <end position="370"/>
    </location>
</feature>
<keyword evidence="10" id="KW-0677">Repeat</keyword>
<dbReference type="SMART" id="SM00032">
    <property type="entry name" value="CCP"/>
    <property type="match status" value="5"/>
</dbReference>
<evidence type="ECO:0000256" key="3">
    <source>
        <dbReference type="ARBA" id="ARBA00022475"/>
    </source>
</evidence>
<evidence type="ECO:0000313" key="30">
    <source>
        <dbReference type="Proteomes" id="UP001187315"/>
    </source>
</evidence>
<dbReference type="PROSITE" id="PS00615">
    <property type="entry name" value="C_TYPE_LECTIN_1"/>
    <property type="match status" value="1"/>
</dbReference>
<feature type="domain" description="C-type lectin" evidence="27">
    <location>
        <begin position="28"/>
        <end position="148"/>
    </location>
</feature>
<keyword evidence="6 25" id="KW-0812">Transmembrane</keyword>
<dbReference type="FunFam" id="2.10.70.10:FF:000001">
    <property type="entry name" value="Selectin P"/>
    <property type="match status" value="4"/>
</dbReference>
<evidence type="ECO:0000256" key="16">
    <source>
        <dbReference type="ARBA" id="ARBA00023180"/>
    </source>
</evidence>
<evidence type="ECO:0000256" key="5">
    <source>
        <dbReference type="ARBA" id="ARBA00022659"/>
    </source>
</evidence>
<dbReference type="GO" id="GO:0030246">
    <property type="term" value="F:carbohydrate binding"/>
    <property type="evidence" value="ECO:0007669"/>
    <property type="project" value="UniProtKB-KW"/>
</dbReference>
<keyword evidence="8" id="KW-0732">Signal</keyword>
<dbReference type="GO" id="GO:0007155">
    <property type="term" value="P:cell adhesion"/>
    <property type="evidence" value="ECO:0007669"/>
    <property type="project" value="UniProtKB-KW"/>
</dbReference>
<evidence type="ECO:0000256" key="10">
    <source>
        <dbReference type="ARBA" id="ARBA00022737"/>
    </source>
</evidence>
<comment type="caution">
    <text evidence="23">Lacks conserved residue(s) required for the propagation of feature annotation.</text>
</comment>
<protein>
    <recommendedName>
        <fullName evidence="18">E-selectin</fullName>
    </recommendedName>
    <alternativeName>
        <fullName evidence="19">CD62 antigen-like family member E</fullName>
    </alternativeName>
    <alternativeName>
        <fullName evidence="20">Endothelial leukocyte adhesion molecule 1</fullName>
    </alternativeName>
    <alternativeName>
        <fullName evidence="21">Leukocyte-endothelial cell adhesion molecule 2</fullName>
    </alternativeName>
</protein>
<feature type="domain" description="EGF-like" evidence="26">
    <location>
        <begin position="148"/>
        <end position="184"/>
    </location>
</feature>
<organism evidence="29 30">
    <name type="scientific">Tachysurus vachellii</name>
    <name type="common">Darkbarbel catfish</name>
    <name type="synonym">Pelteobagrus vachellii</name>
    <dbReference type="NCBI Taxonomy" id="175792"/>
    <lineage>
        <taxon>Eukaryota</taxon>
        <taxon>Metazoa</taxon>
        <taxon>Chordata</taxon>
        <taxon>Craniata</taxon>
        <taxon>Vertebrata</taxon>
        <taxon>Euteleostomi</taxon>
        <taxon>Actinopterygii</taxon>
        <taxon>Neopterygii</taxon>
        <taxon>Teleostei</taxon>
        <taxon>Ostariophysi</taxon>
        <taxon>Siluriformes</taxon>
        <taxon>Bagridae</taxon>
        <taxon>Tachysurus</taxon>
    </lineage>
</organism>
<dbReference type="SUPFAM" id="SSF57535">
    <property type="entry name" value="Complement control module/SCR domain"/>
    <property type="match status" value="5"/>
</dbReference>
<gene>
    <name evidence="29" type="ORF">Q7C36_002944</name>
</gene>
<evidence type="ECO:0000259" key="28">
    <source>
        <dbReference type="PROSITE" id="PS50923"/>
    </source>
</evidence>
<evidence type="ECO:0000256" key="23">
    <source>
        <dbReference type="PROSITE-ProRule" id="PRU00076"/>
    </source>
</evidence>
<dbReference type="Gene3D" id="2.10.70.10">
    <property type="entry name" value="Complement Module, domain 1"/>
    <property type="match status" value="5"/>
</dbReference>
<evidence type="ECO:0000259" key="27">
    <source>
        <dbReference type="PROSITE" id="PS50041"/>
    </source>
</evidence>
<dbReference type="InterPro" id="IPR000436">
    <property type="entry name" value="Sushi_SCR_CCP_dom"/>
</dbReference>
<evidence type="ECO:0000256" key="14">
    <source>
        <dbReference type="ARBA" id="ARBA00023136"/>
    </source>
</evidence>
<feature type="disulfide bond" evidence="23">
    <location>
        <begin position="174"/>
        <end position="183"/>
    </location>
</feature>
<comment type="similarity">
    <text evidence="2">Belongs to the selectin/LECAM family.</text>
</comment>
<keyword evidence="16" id="KW-0325">Glycoprotein</keyword>
<evidence type="ECO:0000256" key="1">
    <source>
        <dbReference type="ARBA" id="ARBA00004251"/>
    </source>
</evidence>
<feature type="domain" description="Sushi" evidence="28">
    <location>
        <begin position="187"/>
        <end position="248"/>
    </location>
</feature>
<dbReference type="EMBL" id="JAVHJS010000003">
    <property type="protein sequence ID" value="KAK2863790.1"/>
    <property type="molecule type" value="Genomic_DNA"/>
</dbReference>
<keyword evidence="4 23" id="KW-0245">EGF-like domain</keyword>
<comment type="caution">
    <text evidence="29">The sequence shown here is derived from an EMBL/GenBank/DDBJ whole genome shotgun (WGS) entry which is preliminary data.</text>
</comment>